<evidence type="ECO:0000256" key="3">
    <source>
        <dbReference type="SAM" id="SignalP"/>
    </source>
</evidence>
<keyword evidence="3" id="KW-0732">Signal</keyword>
<dbReference type="PANTHER" id="PTHR11576:SF15">
    <property type="entry name" value="ZONA PELLUCIDA SPERM-BINDING PROTEIN 3-LIKE"/>
    <property type="match status" value="1"/>
</dbReference>
<feature type="signal peptide" evidence="3">
    <location>
        <begin position="1"/>
        <end position="22"/>
    </location>
</feature>
<dbReference type="GO" id="GO:0007339">
    <property type="term" value="P:binding of sperm to zona pellucida"/>
    <property type="evidence" value="ECO:0007669"/>
    <property type="project" value="TreeGrafter"/>
</dbReference>
<dbReference type="InterPro" id="IPR042235">
    <property type="entry name" value="ZP-C_dom"/>
</dbReference>
<dbReference type="InterPro" id="IPR055355">
    <property type="entry name" value="ZP-C"/>
</dbReference>
<dbReference type="Pfam" id="PF00100">
    <property type="entry name" value="Zona_pellucida"/>
    <property type="match status" value="1"/>
</dbReference>
<dbReference type="AlphaFoldDB" id="A0A673CES8"/>
<accession>A0A673CES8</accession>
<reference evidence="5" key="2">
    <citation type="submission" date="2025-08" db="UniProtKB">
        <authorList>
            <consortium name="Ensembl"/>
        </authorList>
    </citation>
    <scope>IDENTIFICATION</scope>
</reference>
<feature type="chain" id="PRO_5025421794" description="ZP domain-containing protein" evidence="3">
    <location>
        <begin position="23"/>
        <end position="432"/>
    </location>
</feature>
<dbReference type="GO" id="GO:0032190">
    <property type="term" value="F:acrosin binding"/>
    <property type="evidence" value="ECO:0007669"/>
    <property type="project" value="TreeGrafter"/>
</dbReference>
<organism evidence="5 6">
    <name type="scientific">Sphaeramia orbicularis</name>
    <name type="common">orbiculate cardinalfish</name>
    <dbReference type="NCBI Taxonomy" id="375764"/>
    <lineage>
        <taxon>Eukaryota</taxon>
        <taxon>Metazoa</taxon>
        <taxon>Chordata</taxon>
        <taxon>Craniata</taxon>
        <taxon>Vertebrata</taxon>
        <taxon>Euteleostomi</taxon>
        <taxon>Actinopterygii</taxon>
        <taxon>Neopterygii</taxon>
        <taxon>Teleostei</taxon>
        <taxon>Neoteleostei</taxon>
        <taxon>Acanthomorphata</taxon>
        <taxon>Gobiaria</taxon>
        <taxon>Kurtiformes</taxon>
        <taxon>Apogonoidei</taxon>
        <taxon>Apogonidae</taxon>
        <taxon>Apogoninae</taxon>
        <taxon>Sphaeramia</taxon>
    </lineage>
</organism>
<feature type="region of interest" description="Disordered" evidence="2">
    <location>
        <begin position="43"/>
        <end position="66"/>
    </location>
</feature>
<dbReference type="Ensembl" id="ENSSORT00005052451.1">
    <property type="protein sequence ID" value="ENSSORP00005051227.1"/>
    <property type="gene ID" value="ENSSORG00005023153.1"/>
</dbReference>
<proteinExistence type="predicted"/>
<dbReference type="Proteomes" id="UP000472271">
    <property type="component" value="Chromosome 1"/>
</dbReference>
<reference evidence="5" key="1">
    <citation type="submission" date="2019-06" db="EMBL/GenBank/DDBJ databases">
        <authorList>
            <consortium name="Wellcome Sanger Institute Data Sharing"/>
        </authorList>
    </citation>
    <scope>NUCLEOTIDE SEQUENCE [LARGE SCALE GENOMIC DNA]</scope>
</reference>
<keyword evidence="6" id="KW-1185">Reference proteome</keyword>
<dbReference type="FunCoup" id="A0A673CES8">
    <property type="interactions" value="123"/>
</dbReference>
<name>A0A673CES8_9TELE</name>
<dbReference type="Gene3D" id="2.60.40.3210">
    <property type="entry name" value="Zona pellucida, ZP-N domain"/>
    <property type="match status" value="1"/>
</dbReference>
<dbReference type="GO" id="GO:2000344">
    <property type="term" value="P:positive regulation of acrosome reaction"/>
    <property type="evidence" value="ECO:0007669"/>
    <property type="project" value="TreeGrafter"/>
</dbReference>
<dbReference type="GO" id="GO:0035803">
    <property type="term" value="P:egg coat formation"/>
    <property type="evidence" value="ECO:0007669"/>
    <property type="project" value="TreeGrafter"/>
</dbReference>
<dbReference type="Gene3D" id="2.60.40.4100">
    <property type="entry name" value="Zona pellucida, ZP-C domain"/>
    <property type="match status" value="1"/>
</dbReference>
<evidence type="ECO:0000313" key="5">
    <source>
        <dbReference type="Ensembl" id="ENSSORP00005051227.1"/>
    </source>
</evidence>
<dbReference type="InterPro" id="IPR001507">
    <property type="entry name" value="ZP_dom"/>
</dbReference>
<dbReference type="PANTHER" id="PTHR11576">
    <property type="entry name" value="ZONA PELLUCIDA SPERM-BINDING PROTEIN 3"/>
    <property type="match status" value="1"/>
</dbReference>
<reference evidence="5" key="3">
    <citation type="submission" date="2025-09" db="UniProtKB">
        <authorList>
            <consortium name="Ensembl"/>
        </authorList>
    </citation>
    <scope>IDENTIFICATION</scope>
</reference>
<dbReference type="GO" id="GO:0031012">
    <property type="term" value="C:extracellular matrix"/>
    <property type="evidence" value="ECO:0007669"/>
    <property type="project" value="TreeGrafter"/>
</dbReference>
<evidence type="ECO:0000256" key="1">
    <source>
        <dbReference type="ARBA" id="ARBA00023157"/>
    </source>
</evidence>
<dbReference type="PROSITE" id="PS51034">
    <property type="entry name" value="ZP_2"/>
    <property type="match status" value="1"/>
</dbReference>
<evidence type="ECO:0000256" key="2">
    <source>
        <dbReference type="SAM" id="MobiDB-lite"/>
    </source>
</evidence>
<sequence>MEMGLKHTSLLVVLCFVNVSQSRSSSQYGPLSSNPEQEWNKLALDDERALAHGPRSKSSSRSSVAQERKVPTYLTVSADMVQKKFFKPEKGFRSLPSSVVEILRATPSPASPSTPANSKKNIEVLCHIDRMYVRIKKELFNNRYAYRLLKLGTCPVNKDDKDYYYFLHLLKTDCGFKTEVGDYTMNIKITLHYKPPQSKNRWIRLREMPFSISLQWFNSYMIGFHPKLMGGTVFKQLTQKSNFLLIAQDASGDKLTGSKVYTLGQTMYFAARRADSIAVSDDERIYINKCSVTTSQDPNSSPKVVNPCIVSICSCMTDGKLTRRSRFLPCASKKIQRFSLGTFVFQDKISGSTSQVCQYELVQSYVLPCRNVSCVTRLKCLFLWKELYGDDAVCACCEKSTCSAQIRGKMFLFFFFFFYSFSIKGKGKTVES</sequence>
<keyword evidence="1" id="KW-1015">Disulfide bond</keyword>
<dbReference type="InParanoid" id="A0A673CES8"/>
<feature type="domain" description="ZP" evidence="4">
    <location>
        <begin position="125"/>
        <end position="376"/>
    </location>
</feature>
<dbReference type="SMART" id="SM00241">
    <property type="entry name" value="ZP"/>
    <property type="match status" value="1"/>
</dbReference>
<evidence type="ECO:0000313" key="6">
    <source>
        <dbReference type="Proteomes" id="UP000472271"/>
    </source>
</evidence>
<evidence type="ECO:0000259" key="4">
    <source>
        <dbReference type="PROSITE" id="PS51034"/>
    </source>
</evidence>
<protein>
    <recommendedName>
        <fullName evidence="4">ZP domain-containing protein</fullName>
    </recommendedName>
</protein>